<feature type="domain" description="C2H2-type" evidence="8">
    <location>
        <begin position="865"/>
        <end position="892"/>
    </location>
</feature>
<evidence type="ECO:0000256" key="6">
    <source>
        <dbReference type="PROSITE-ProRule" id="PRU00042"/>
    </source>
</evidence>
<dbReference type="SUPFAM" id="SSF57667">
    <property type="entry name" value="beta-beta-alpha zinc fingers"/>
    <property type="match status" value="4"/>
</dbReference>
<feature type="compositionally biased region" description="Polar residues" evidence="7">
    <location>
        <begin position="420"/>
        <end position="442"/>
    </location>
</feature>
<feature type="domain" description="C2H2-type" evidence="8">
    <location>
        <begin position="782"/>
        <end position="809"/>
    </location>
</feature>
<dbReference type="InterPro" id="IPR050826">
    <property type="entry name" value="Krueppel_C2H2_ZnFinger"/>
</dbReference>
<dbReference type="InterPro" id="IPR013087">
    <property type="entry name" value="Znf_C2H2_type"/>
</dbReference>
<protein>
    <recommendedName>
        <fullName evidence="8">C2H2-type domain-containing protein</fullName>
    </recommendedName>
</protein>
<evidence type="ECO:0000259" key="8">
    <source>
        <dbReference type="PROSITE" id="PS50157"/>
    </source>
</evidence>
<gene>
    <name evidence="9" type="ORF">TCEB3V08_LOCUS399</name>
</gene>
<dbReference type="GO" id="GO:0008270">
    <property type="term" value="F:zinc ion binding"/>
    <property type="evidence" value="ECO:0007669"/>
    <property type="project" value="UniProtKB-KW"/>
</dbReference>
<feature type="compositionally biased region" description="Basic residues" evidence="7">
    <location>
        <begin position="18"/>
        <end position="29"/>
    </location>
</feature>
<feature type="compositionally biased region" description="Basic and acidic residues" evidence="7">
    <location>
        <begin position="292"/>
        <end position="308"/>
    </location>
</feature>
<evidence type="ECO:0000256" key="3">
    <source>
        <dbReference type="ARBA" id="ARBA00022771"/>
    </source>
</evidence>
<feature type="region of interest" description="Disordered" evidence="7">
    <location>
        <begin position="1374"/>
        <end position="1395"/>
    </location>
</feature>
<keyword evidence="2" id="KW-0677">Repeat</keyword>
<proteinExistence type="predicted"/>
<evidence type="ECO:0000313" key="9">
    <source>
        <dbReference type="EMBL" id="CAD7392369.1"/>
    </source>
</evidence>
<feature type="region of interest" description="Disordered" evidence="7">
    <location>
        <begin position="1033"/>
        <end position="1214"/>
    </location>
</feature>
<dbReference type="PROSITE" id="PS50157">
    <property type="entry name" value="ZINC_FINGER_C2H2_2"/>
    <property type="match status" value="9"/>
</dbReference>
<keyword evidence="3 6" id="KW-0863">Zinc-finger</keyword>
<dbReference type="Gene3D" id="3.30.160.60">
    <property type="entry name" value="Classic Zinc Finger"/>
    <property type="match status" value="10"/>
</dbReference>
<dbReference type="InterPro" id="IPR036236">
    <property type="entry name" value="Znf_C2H2_sf"/>
</dbReference>
<feature type="region of interest" description="Disordered" evidence="7">
    <location>
        <begin position="1245"/>
        <end position="1290"/>
    </location>
</feature>
<dbReference type="SMART" id="SM00355">
    <property type="entry name" value="ZnF_C2H2"/>
    <property type="match status" value="20"/>
</dbReference>
<organism evidence="9">
    <name type="scientific">Timema cristinae</name>
    <name type="common">Walking stick</name>
    <dbReference type="NCBI Taxonomy" id="61476"/>
    <lineage>
        <taxon>Eukaryota</taxon>
        <taxon>Metazoa</taxon>
        <taxon>Ecdysozoa</taxon>
        <taxon>Arthropoda</taxon>
        <taxon>Hexapoda</taxon>
        <taxon>Insecta</taxon>
        <taxon>Pterygota</taxon>
        <taxon>Neoptera</taxon>
        <taxon>Polyneoptera</taxon>
        <taxon>Phasmatodea</taxon>
        <taxon>Timematodea</taxon>
        <taxon>Timematoidea</taxon>
        <taxon>Timematidae</taxon>
        <taxon>Timema</taxon>
    </lineage>
</organism>
<feature type="compositionally biased region" description="Basic and acidic residues" evidence="7">
    <location>
        <begin position="1172"/>
        <end position="1187"/>
    </location>
</feature>
<keyword evidence="4" id="KW-0862">Zinc</keyword>
<feature type="domain" description="C2H2-type" evidence="8">
    <location>
        <begin position="550"/>
        <end position="579"/>
    </location>
</feature>
<feature type="region of interest" description="Disordered" evidence="7">
    <location>
        <begin position="1"/>
        <end position="58"/>
    </location>
</feature>
<feature type="domain" description="C2H2-type" evidence="8">
    <location>
        <begin position="837"/>
        <end position="864"/>
    </location>
</feature>
<feature type="compositionally biased region" description="Basic residues" evidence="7">
    <location>
        <begin position="1096"/>
        <end position="1116"/>
    </location>
</feature>
<dbReference type="Pfam" id="PF00096">
    <property type="entry name" value="zf-C2H2"/>
    <property type="match status" value="3"/>
</dbReference>
<dbReference type="PROSITE" id="PS00028">
    <property type="entry name" value="ZINC_FINGER_C2H2_1"/>
    <property type="match status" value="14"/>
</dbReference>
<feature type="region of interest" description="Disordered" evidence="7">
    <location>
        <begin position="292"/>
        <end position="337"/>
    </location>
</feature>
<feature type="domain" description="C2H2-type" evidence="8">
    <location>
        <begin position="927"/>
        <end position="955"/>
    </location>
</feature>
<feature type="domain" description="C2H2-type" evidence="8">
    <location>
        <begin position="956"/>
        <end position="983"/>
    </location>
</feature>
<dbReference type="EMBL" id="OC316534">
    <property type="protein sequence ID" value="CAD7392369.1"/>
    <property type="molecule type" value="Genomic_DNA"/>
</dbReference>
<feature type="compositionally biased region" description="Basic and acidic residues" evidence="7">
    <location>
        <begin position="30"/>
        <end position="50"/>
    </location>
</feature>
<feature type="compositionally biased region" description="Polar residues" evidence="7">
    <location>
        <begin position="458"/>
        <end position="474"/>
    </location>
</feature>
<feature type="compositionally biased region" description="Acidic residues" evidence="7">
    <location>
        <begin position="327"/>
        <end position="337"/>
    </location>
</feature>
<feature type="compositionally biased region" description="Low complexity" evidence="7">
    <location>
        <begin position="309"/>
        <end position="320"/>
    </location>
</feature>
<dbReference type="PANTHER" id="PTHR24377">
    <property type="entry name" value="IP01015P-RELATED"/>
    <property type="match status" value="1"/>
</dbReference>
<evidence type="ECO:0000256" key="4">
    <source>
        <dbReference type="ARBA" id="ARBA00022833"/>
    </source>
</evidence>
<feature type="domain" description="C2H2-type" evidence="8">
    <location>
        <begin position="810"/>
        <end position="837"/>
    </location>
</feature>
<feature type="compositionally biased region" description="Basic residues" evidence="7">
    <location>
        <begin position="1059"/>
        <end position="1075"/>
    </location>
</feature>
<accession>A0A7R9CCY1</accession>
<feature type="compositionally biased region" description="Basic and acidic residues" evidence="7">
    <location>
        <begin position="1250"/>
        <end position="1283"/>
    </location>
</feature>
<keyword evidence="1" id="KW-0479">Metal-binding</keyword>
<name>A0A7R9CCY1_TIMCR</name>
<feature type="domain" description="C2H2-type" evidence="8">
    <location>
        <begin position="652"/>
        <end position="680"/>
    </location>
</feature>
<feature type="region of interest" description="Disordered" evidence="7">
    <location>
        <begin position="409"/>
        <end position="442"/>
    </location>
</feature>
<dbReference type="FunFam" id="3.30.160.60:FF:001818">
    <property type="entry name" value="GDNF-inducible zinc finger protein 1 isoform X1"/>
    <property type="match status" value="1"/>
</dbReference>
<keyword evidence="5" id="KW-0539">Nucleus</keyword>
<feature type="region of interest" description="Disordered" evidence="7">
    <location>
        <begin position="456"/>
        <end position="478"/>
    </location>
</feature>
<sequence length="1424" mass="160848">MSQSEGNDSSLERARFPLYHHSKKNKKKGDKSSMRRHLSDNKMEIEEEVSKGGGSDTDGNIPVASDLPLCVPHLLAPAPVPCQSVITKAWSSPTPASSLQISGPSGTMPSISSRKEVQALPKRNEYTSAAIPKTVVCFICKEWFFSREKFIIHLVMNHRMVHCRHCQEIFETDDMRILHERELHFPLECDICKCTVESTKELAEHYESDHDVRTCLFCGVLVKPKSYYSVHLGKKHFVSSEDALSVDKVFLLWLAMSHVMIKQFAPFVQTPFLSKCQNLLMISSALASKSKKEDSNFGDHIDGSEKFNSDSSFEPSSDEFLVGSGGENEESDEEEEWKPDVIANLNDEPIEAQIDPTEVECVMNDTSDDEFYDDTSPIQADSEGSDNFISNMQINQEKIEAMIDSLNTGLDEGSHEKSAETSTENLRKISTLSSGESQPLTLDTDTVEDQIEKMFQAPSKTTEQLAEPATSNGKVASRESWEAADVLMAIKQEPGTDVDSNFPFPSQKKNGKEMFCEICCGPCPGLEELLQHLNTVHNFSIMALGGESRFTCIEECDKIFNSQALLDKHKKEVHNITKVTTTFQCPFCAVQAETKITVRQHIFDFHNNDLMSEPPQRPFAFPCRCCSKKFWHVEERNQHQMDEHSDTIESFFKCYICLQSYTSKVCLNRHVLTTHPGEQRYSPLSYKCKLCLVMFPSVAKMCKHFQDSHPAALNMHSQARQRECHLCGKMLLSKRAYAIHFRMKHSAISRVGFRCRICQKRFDSKDERKLHYQMDHEGESPYHCTDCGKGFASKSGMYGHRQLHTGTGVSTCGYCGKAFTRKDSYNEHLLIHNGPRHKCPHCPKEFVQRSNLVRHIRIHTGEKPYKCLYCDKCFSDKGACNSHIRVHTREETSSCPYCGQTYSKKQQFTNSFALKEHRIIHDRQTQILCRRCGKAFNSEKYLQRHVALVHEPSHMYNCPLCSKAFSLPGRLKAHIMTHTGVKHMKCLLCDKAYSVRKSLRKHLLEKHNVGHDHPHYKRCFYAMSPEEAGLDIPSDIPRVRVSPAGSEDEPAIPIFRKQEVKKKVKKPRGTGRRGRPPGSGKKQKQSGDPSLVTSPKRGRGRGRGRGGGRGRGRGRPPKSLSIVASPEPSTSTGRESQRVLRRKPSPKKFEIKQEPDSEEDSDSNNMLSMALQDEKSHSSTDSYEEKITKKRSVGNRKISPMEYHSSAPTLSPENKEMLLNLVGATGQKKRRVEAIVEILQKYTNTGAEGNSKDGTGEDIKDEDQRQATHSRHDKESTEDRGSSDEGEGLVGKYTKVDVQGKIKEEECSLESSSGSSIDQQDMNHLPRWRSWLNVLVVLSSTAEDWEIDVRISITRVLRPTLVPDTIHCDDPRYTNTDPHTGHAGPHTGYAGPHTLDTQVHTLDTQVHTLDTLVHSQSHWLRAKN</sequence>
<evidence type="ECO:0000256" key="1">
    <source>
        <dbReference type="ARBA" id="ARBA00022723"/>
    </source>
</evidence>
<feature type="domain" description="C2H2-type" evidence="8">
    <location>
        <begin position="753"/>
        <end position="781"/>
    </location>
</feature>
<evidence type="ECO:0000256" key="2">
    <source>
        <dbReference type="ARBA" id="ARBA00022737"/>
    </source>
</evidence>
<reference evidence="9" key="1">
    <citation type="submission" date="2020-11" db="EMBL/GenBank/DDBJ databases">
        <authorList>
            <person name="Tran Van P."/>
        </authorList>
    </citation>
    <scope>NUCLEOTIDE SEQUENCE</scope>
</reference>
<evidence type="ECO:0000256" key="5">
    <source>
        <dbReference type="ARBA" id="ARBA00023242"/>
    </source>
</evidence>
<dbReference type="FunFam" id="3.30.160.60:FF:000110">
    <property type="entry name" value="Zinc finger protein-like"/>
    <property type="match status" value="1"/>
</dbReference>
<evidence type="ECO:0000256" key="7">
    <source>
        <dbReference type="SAM" id="MobiDB-lite"/>
    </source>
</evidence>